<proteinExistence type="predicted"/>
<evidence type="ECO:0000313" key="1">
    <source>
        <dbReference type="EMBL" id="KIJ05861.1"/>
    </source>
</evidence>
<dbReference type="Proteomes" id="UP000053647">
    <property type="component" value="Unassembled WGS sequence"/>
</dbReference>
<dbReference type="HOGENOM" id="CLU_175215_0_0_1"/>
<name>A0A0C9TF18_PAXIN</name>
<gene>
    <name evidence="1" type="ORF">PAXINDRAFT_42294</name>
</gene>
<protein>
    <submittedName>
        <fullName evidence="1">Uncharacterized protein</fullName>
    </submittedName>
</protein>
<reference evidence="2" key="2">
    <citation type="submission" date="2015-01" db="EMBL/GenBank/DDBJ databases">
        <title>Evolutionary Origins and Diversification of the Mycorrhizal Mutualists.</title>
        <authorList>
            <consortium name="DOE Joint Genome Institute"/>
            <consortium name="Mycorrhizal Genomics Consortium"/>
            <person name="Kohler A."/>
            <person name="Kuo A."/>
            <person name="Nagy L.G."/>
            <person name="Floudas D."/>
            <person name="Copeland A."/>
            <person name="Barry K.W."/>
            <person name="Cichocki N."/>
            <person name="Veneault-Fourrey C."/>
            <person name="LaButti K."/>
            <person name="Lindquist E.A."/>
            <person name="Lipzen A."/>
            <person name="Lundell T."/>
            <person name="Morin E."/>
            <person name="Murat C."/>
            <person name="Riley R."/>
            <person name="Ohm R."/>
            <person name="Sun H."/>
            <person name="Tunlid A."/>
            <person name="Henrissat B."/>
            <person name="Grigoriev I.V."/>
            <person name="Hibbett D.S."/>
            <person name="Martin F."/>
        </authorList>
    </citation>
    <scope>NUCLEOTIDE SEQUENCE [LARGE SCALE GENOMIC DNA]</scope>
    <source>
        <strain evidence="2">ATCC 200175</strain>
    </source>
</reference>
<dbReference type="AlphaFoldDB" id="A0A0C9TF18"/>
<keyword evidence="2" id="KW-1185">Reference proteome</keyword>
<feature type="non-terminal residue" evidence="1">
    <location>
        <position position="1"/>
    </location>
</feature>
<reference evidence="1 2" key="1">
    <citation type="submission" date="2014-06" db="EMBL/GenBank/DDBJ databases">
        <authorList>
            <consortium name="DOE Joint Genome Institute"/>
            <person name="Kuo A."/>
            <person name="Kohler A."/>
            <person name="Nagy L.G."/>
            <person name="Floudas D."/>
            <person name="Copeland A."/>
            <person name="Barry K.W."/>
            <person name="Cichocki N."/>
            <person name="Veneault-Fourrey C."/>
            <person name="LaButti K."/>
            <person name="Lindquist E.A."/>
            <person name="Lipzen A."/>
            <person name="Lundell T."/>
            <person name="Morin E."/>
            <person name="Murat C."/>
            <person name="Sun H."/>
            <person name="Tunlid A."/>
            <person name="Henrissat B."/>
            <person name="Grigoriev I.V."/>
            <person name="Hibbett D.S."/>
            <person name="Martin F."/>
            <person name="Nordberg H.P."/>
            <person name="Cantor M.N."/>
            <person name="Hua S.X."/>
        </authorList>
    </citation>
    <scope>NUCLEOTIDE SEQUENCE [LARGE SCALE GENOMIC DNA]</scope>
    <source>
        <strain evidence="1 2">ATCC 200175</strain>
    </source>
</reference>
<dbReference type="EMBL" id="KN820666">
    <property type="protein sequence ID" value="KIJ05861.1"/>
    <property type="molecule type" value="Genomic_DNA"/>
</dbReference>
<dbReference type="OrthoDB" id="2651116at2759"/>
<evidence type="ECO:0000313" key="2">
    <source>
        <dbReference type="Proteomes" id="UP000053647"/>
    </source>
</evidence>
<feature type="non-terminal residue" evidence="1">
    <location>
        <position position="82"/>
    </location>
</feature>
<dbReference type="Pfam" id="PF14223">
    <property type="entry name" value="Retrotran_gag_2"/>
    <property type="match status" value="1"/>
</dbReference>
<organism evidence="1 2">
    <name type="scientific">Paxillus involutus ATCC 200175</name>
    <dbReference type="NCBI Taxonomy" id="664439"/>
    <lineage>
        <taxon>Eukaryota</taxon>
        <taxon>Fungi</taxon>
        <taxon>Dikarya</taxon>
        <taxon>Basidiomycota</taxon>
        <taxon>Agaricomycotina</taxon>
        <taxon>Agaricomycetes</taxon>
        <taxon>Agaricomycetidae</taxon>
        <taxon>Boletales</taxon>
        <taxon>Paxilineae</taxon>
        <taxon>Paxillaceae</taxon>
        <taxon>Paxillus</taxon>
    </lineage>
</organism>
<accession>A0A0C9TF18</accession>
<sequence>RLQEMRYEEGGDMKAHFAEQMRLRESLAGMGATLEDRDFYAIIMGSLPESYRPLLSSINAAANVTAKRLTPHELVSAILEEY</sequence>